<sequence>MGRNPATLLILLMIVVCLLVTQFYSPYSTSYKAVSPAKTVEWKYILYWTQMFGRPDFNLGLGSDIFRGCPVSNCYATDNKSYLPVDRFDAILFHGVEYSIKLHGRPKVRSQHQYYVYSSQESPLNTLQFPNLTDFYNWTMTYRLDSDIVRPYGFYEKTKADYDPPSIEELQRRPFKIAWMVSNCETLSLRKVLYEKLNRHIKVDVYGHCGNITCLKQNSEKCYRFLEENYKFYLSFENSICKDYVTEKMYNILQKNLVPIVYGGADYEKNTPPHSVIDVKKFKTVKELAEYINFLDKNPEEYLKYFEWKNRFIVRTSNERTLCSLCSKLNEPIKHKSYASIFKWWNIEETCQYGSTLPKILYT</sequence>
<gene>
    <name evidence="16" type="ORF">NQ318_008642</name>
</gene>
<feature type="domain" description="Fucosyltransferase N-terminal" evidence="15">
    <location>
        <begin position="43"/>
        <end position="153"/>
    </location>
</feature>
<reference evidence="16" key="1">
    <citation type="journal article" date="2023" name="Insect Mol. Biol.">
        <title>Genome sequencing provides insights into the evolution of gene families encoding plant cell wall-degrading enzymes in longhorned beetles.</title>
        <authorList>
            <person name="Shin N.R."/>
            <person name="Okamura Y."/>
            <person name="Kirsch R."/>
            <person name="Pauchet Y."/>
        </authorList>
    </citation>
    <scope>NUCLEOTIDE SEQUENCE</scope>
    <source>
        <strain evidence="16">AMC_N1</strain>
    </source>
</reference>
<dbReference type="InterPro" id="IPR038577">
    <property type="entry name" value="GT10-like_C_sf"/>
</dbReference>
<dbReference type="GO" id="GO:0008417">
    <property type="term" value="F:fucosyltransferase activity"/>
    <property type="evidence" value="ECO:0007669"/>
    <property type="project" value="InterPro"/>
</dbReference>
<dbReference type="SUPFAM" id="SSF53756">
    <property type="entry name" value="UDP-Glycosyltransferase/glycogen phosphorylase"/>
    <property type="match status" value="1"/>
</dbReference>
<evidence type="ECO:0000256" key="9">
    <source>
        <dbReference type="ARBA" id="ARBA00023034"/>
    </source>
</evidence>
<evidence type="ECO:0000313" key="17">
    <source>
        <dbReference type="Proteomes" id="UP001162162"/>
    </source>
</evidence>
<feature type="chain" id="PRO_5043474113" description="Fucosyltransferase" evidence="13">
    <location>
        <begin position="24"/>
        <end position="363"/>
    </location>
</feature>
<evidence type="ECO:0000256" key="1">
    <source>
        <dbReference type="ARBA" id="ARBA00004447"/>
    </source>
</evidence>
<keyword evidence="7" id="KW-0735">Signal-anchor</keyword>
<dbReference type="InterPro" id="IPR031481">
    <property type="entry name" value="Glyco_tran_10_N"/>
</dbReference>
<accession>A0AAV8YXQ4</accession>
<evidence type="ECO:0000259" key="15">
    <source>
        <dbReference type="Pfam" id="PF17039"/>
    </source>
</evidence>
<keyword evidence="4 12" id="KW-0328">Glycosyltransferase</keyword>
<keyword evidence="13" id="KW-0732">Signal</keyword>
<dbReference type="Proteomes" id="UP001162162">
    <property type="component" value="Unassembled WGS sequence"/>
</dbReference>
<keyword evidence="10" id="KW-0472">Membrane</keyword>
<dbReference type="InterPro" id="IPR001503">
    <property type="entry name" value="Glyco_trans_10"/>
</dbReference>
<dbReference type="PANTHER" id="PTHR48438:SF1">
    <property type="entry name" value="ALPHA-(1,3)-FUCOSYLTRANSFERASE C-RELATED"/>
    <property type="match status" value="1"/>
</dbReference>
<dbReference type="FunFam" id="3.40.50.11660:FF:000006">
    <property type="entry name" value="Alpha-(1,3)-fucosyltransferase C"/>
    <property type="match status" value="1"/>
</dbReference>
<keyword evidence="8" id="KW-1133">Transmembrane helix</keyword>
<keyword evidence="11" id="KW-0325">Glycoprotein</keyword>
<name>A0AAV8YXQ4_9CUCU</name>
<evidence type="ECO:0000256" key="3">
    <source>
        <dbReference type="ARBA" id="ARBA00008919"/>
    </source>
</evidence>
<comment type="similarity">
    <text evidence="3 12">Belongs to the glycosyltransferase 10 family.</text>
</comment>
<evidence type="ECO:0000313" key="16">
    <source>
        <dbReference type="EMBL" id="KAJ8955768.1"/>
    </source>
</evidence>
<evidence type="ECO:0000256" key="7">
    <source>
        <dbReference type="ARBA" id="ARBA00022968"/>
    </source>
</evidence>
<evidence type="ECO:0000256" key="5">
    <source>
        <dbReference type="ARBA" id="ARBA00022679"/>
    </source>
</evidence>
<keyword evidence="17" id="KW-1185">Reference proteome</keyword>
<evidence type="ECO:0000256" key="6">
    <source>
        <dbReference type="ARBA" id="ARBA00022692"/>
    </source>
</evidence>
<feature type="domain" description="Fucosyltransferase C-terminal" evidence="14">
    <location>
        <begin position="172"/>
        <end position="344"/>
    </location>
</feature>
<evidence type="ECO:0000256" key="12">
    <source>
        <dbReference type="RuleBase" id="RU003832"/>
    </source>
</evidence>
<feature type="signal peptide" evidence="13">
    <location>
        <begin position="1"/>
        <end position="23"/>
    </location>
</feature>
<keyword evidence="6 12" id="KW-0812">Transmembrane</keyword>
<evidence type="ECO:0000256" key="8">
    <source>
        <dbReference type="ARBA" id="ARBA00022989"/>
    </source>
</evidence>
<evidence type="ECO:0000256" key="11">
    <source>
        <dbReference type="ARBA" id="ARBA00023180"/>
    </source>
</evidence>
<dbReference type="GO" id="GO:0032580">
    <property type="term" value="C:Golgi cisterna membrane"/>
    <property type="evidence" value="ECO:0007669"/>
    <property type="project" value="UniProtKB-SubCell"/>
</dbReference>
<dbReference type="Pfam" id="PF00852">
    <property type="entry name" value="Glyco_transf_10"/>
    <property type="match status" value="1"/>
</dbReference>
<keyword evidence="9 12" id="KW-0333">Golgi apparatus</keyword>
<organism evidence="16 17">
    <name type="scientific">Aromia moschata</name>
    <dbReference type="NCBI Taxonomy" id="1265417"/>
    <lineage>
        <taxon>Eukaryota</taxon>
        <taxon>Metazoa</taxon>
        <taxon>Ecdysozoa</taxon>
        <taxon>Arthropoda</taxon>
        <taxon>Hexapoda</taxon>
        <taxon>Insecta</taxon>
        <taxon>Pterygota</taxon>
        <taxon>Neoptera</taxon>
        <taxon>Endopterygota</taxon>
        <taxon>Coleoptera</taxon>
        <taxon>Polyphaga</taxon>
        <taxon>Cucujiformia</taxon>
        <taxon>Chrysomeloidea</taxon>
        <taxon>Cerambycidae</taxon>
        <taxon>Cerambycinae</taxon>
        <taxon>Callichromatini</taxon>
        <taxon>Aromia</taxon>
    </lineage>
</organism>
<protein>
    <recommendedName>
        <fullName evidence="12">Fucosyltransferase</fullName>
        <ecNumber evidence="12">2.4.1.-</ecNumber>
    </recommendedName>
</protein>
<dbReference type="Gene3D" id="3.40.50.11660">
    <property type="entry name" value="Glycosyl transferase family 10, C-terminal domain"/>
    <property type="match status" value="1"/>
</dbReference>
<evidence type="ECO:0000256" key="10">
    <source>
        <dbReference type="ARBA" id="ARBA00023136"/>
    </source>
</evidence>
<comment type="subcellular location">
    <subcellularLocation>
        <location evidence="1 12">Golgi apparatus</location>
        <location evidence="1 12">Golgi stack membrane</location>
        <topology evidence="1 12">Single-pass type II membrane protein</topology>
    </subcellularLocation>
</comment>
<comment type="caution">
    <text evidence="16">The sequence shown here is derived from an EMBL/GenBank/DDBJ whole genome shotgun (WGS) entry which is preliminary data.</text>
</comment>
<dbReference type="EMBL" id="JAPWTK010000036">
    <property type="protein sequence ID" value="KAJ8955768.1"/>
    <property type="molecule type" value="Genomic_DNA"/>
</dbReference>
<comment type="pathway">
    <text evidence="2">Protein modification; protein glycosylation.</text>
</comment>
<evidence type="ECO:0000256" key="13">
    <source>
        <dbReference type="SAM" id="SignalP"/>
    </source>
</evidence>
<dbReference type="PANTHER" id="PTHR48438">
    <property type="entry name" value="ALPHA-(1,3)-FUCOSYLTRANSFERASE C-RELATED"/>
    <property type="match status" value="1"/>
</dbReference>
<dbReference type="InterPro" id="IPR055270">
    <property type="entry name" value="Glyco_tran_10_C"/>
</dbReference>
<dbReference type="AlphaFoldDB" id="A0AAV8YXQ4"/>
<evidence type="ECO:0000256" key="2">
    <source>
        <dbReference type="ARBA" id="ARBA00004922"/>
    </source>
</evidence>
<proteinExistence type="inferred from homology"/>
<evidence type="ECO:0000256" key="4">
    <source>
        <dbReference type="ARBA" id="ARBA00022676"/>
    </source>
</evidence>
<dbReference type="Pfam" id="PF17039">
    <property type="entry name" value="Glyco_tran_10_N"/>
    <property type="match status" value="1"/>
</dbReference>
<dbReference type="EC" id="2.4.1.-" evidence="12"/>
<keyword evidence="5 12" id="KW-0808">Transferase</keyword>
<evidence type="ECO:0000259" key="14">
    <source>
        <dbReference type="Pfam" id="PF00852"/>
    </source>
</evidence>